<accession>A0AB37EA05</accession>
<protein>
    <recommendedName>
        <fullName evidence="4">MBL fold metallo-hydrolase</fullName>
    </recommendedName>
</protein>
<organism evidence="2 3">
    <name type="scientific">Brevundimonas mediterranea</name>
    <dbReference type="NCBI Taxonomy" id="74329"/>
    <lineage>
        <taxon>Bacteria</taxon>
        <taxon>Pseudomonadati</taxon>
        <taxon>Pseudomonadota</taxon>
        <taxon>Alphaproteobacteria</taxon>
        <taxon>Caulobacterales</taxon>
        <taxon>Caulobacteraceae</taxon>
        <taxon>Brevundimonas</taxon>
    </lineage>
</organism>
<evidence type="ECO:0008006" key="4">
    <source>
        <dbReference type="Google" id="ProtNLM"/>
    </source>
</evidence>
<reference evidence="2 3" key="1">
    <citation type="submission" date="2020-01" db="EMBL/GenBank/DDBJ databases">
        <authorList>
            <person name="Wang S."/>
        </authorList>
    </citation>
    <scope>NUCLEOTIDE SEQUENCE [LARGE SCALE GENOMIC DNA]</scope>
    <source>
        <strain evidence="2 3">D151-2-6</strain>
    </source>
</reference>
<dbReference type="InterPro" id="IPR052159">
    <property type="entry name" value="Competence_DNA_uptake"/>
</dbReference>
<feature type="region of interest" description="Disordered" evidence="1">
    <location>
        <begin position="391"/>
        <end position="438"/>
    </location>
</feature>
<dbReference type="AlphaFoldDB" id="A0AB37EA05"/>
<dbReference type="EMBL" id="CP048751">
    <property type="protein sequence ID" value="QIH73987.1"/>
    <property type="molecule type" value="Genomic_DNA"/>
</dbReference>
<dbReference type="InterPro" id="IPR036866">
    <property type="entry name" value="RibonucZ/Hydroxyglut_hydro"/>
</dbReference>
<evidence type="ECO:0000256" key="1">
    <source>
        <dbReference type="SAM" id="MobiDB-lite"/>
    </source>
</evidence>
<dbReference type="PANTHER" id="PTHR30619">
    <property type="entry name" value="DNA INTERNALIZATION/COMPETENCE PROTEIN COMEC/REC2"/>
    <property type="match status" value="1"/>
</dbReference>
<dbReference type="RefSeq" id="WP_008260588.1">
    <property type="nucleotide sequence ID" value="NZ_CP048751.1"/>
</dbReference>
<dbReference type="SUPFAM" id="SSF56281">
    <property type="entry name" value="Metallo-hydrolase/oxidoreductase"/>
    <property type="match status" value="1"/>
</dbReference>
<evidence type="ECO:0000313" key="2">
    <source>
        <dbReference type="EMBL" id="QIH73987.1"/>
    </source>
</evidence>
<dbReference type="KEGG" id="bmed:GYM46_14120"/>
<dbReference type="PANTHER" id="PTHR30619:SF1">
    <property type="entry name" value="RECOMBINATION PROTEIN 2"/>
    <property type="match status" value="1"/>
</dbReference>
<name>A0AB37EA05_9CAUL</name>
<evidence type="ECO:0000313" key="3">
    <source>
        <dbReference type="Proteomes" id="UP000501325"/>
    </source>
</evidence>
<dbReference type="Gene3D" id="3.60.15.10">
    <property type="entry name" value="Ribonuclease Z/Hydroxyacylglutathione hydrolase-like"/>
    <property type="match status" value="1"/>
</dbReference>
<sequence length="438" mass="47302">MRFEALKARYGDCLFLTFDGAMAGAEPTRLLVDGGPGTVFQNALKTRLEAELRAHPGEAPVTLDAVLVSHIDEDHILGILDLLEEVRDDRSPGGPLCEVRWLFHNSFDALIGEGEGGAARNLQASDVLAAVGTSMGGLQGVSSPDPSALLVLQSYGQGSRLASLAAAMKIRRNPPDAAVLMFDGVTAPVRRLGPATLTFFGPLQAEVEALRRKWATEVKKPDGRAALAAYLDKSIPNLSSLVVLVEQNDVSILLTGDARGDKILDGLRAGGRLGGVQPLKVDILKLPHHGSSRNLDDDFFQAIHADHYVVSGDGTHGNPDRETLQMLERARPDGGFVVHLTYSAAHCDQTHRDWKQARQRSFDPAQDGISDIIDRWKKSPSIEVREDVVSIQLPGDAPPRPHHPRPRPISDTPRPVAKSTLRPSSDYKLKPGGPPRPG</sequence>
<proteinExistence type="predicted"/>
<dbReference type="Proteomes" id="UP000501325">
    <property type="component" value="Chromosome"/>
</dbReference>
<gene>
    <name evidence="2" type="ORF">GYM46_14120</name>
</gene>